<dbReference type="Gene3D" id="2.30.130.30">
    <property type="entry name" value="Hypothetical protein"/>
    <property type="match status" value="1"/>
</dbReference>
<dbReference type="Proteomes" id="UP000176939">
    <property type="component" value="Unassembled WGS sequence"/>
</dbReference>
<dbReference type="SUPFAM" id="SSF88697">
    <property type="entry name" value="PUA domain-like"/>
    <property type="match status" value="1"/>
</dbReference>
<proteinExistence type="predicted"/>
<evidence type="ECO:0008006" key="3">
    <source>
        <dbReference type="Google" id="ProtNLM"/>
    </source>
</evidence>
<evidence type="ECO:0000313" key="2">
    <source>
        <dbReference type="Proteomes" id="UP000176939"/>
    </source>
</evidence>
<accession>A0A1F7X1V1</accession>
<name>A0A1F7X1V1_9BACT</name>
<evidence type="ECO:0000313" key="1">
    <source>
        <dbReference type="EMBL" id="OGM08951.1"/>
    </source>
</evidence>
<protein>
    <recommendedName>
        <fullName evidence="3">ASCH domain-containing protein</fullName>
    </recommendedName>
</protein>
<sequence length="145" mass="17119">MDHVAIMKKSWGMIPRILSKEKTIESRWYKKRSTPWGKIKKGDTIYFKNSGEPVTVKVKVNKVKEFEDLTPKKIKEILPTYYRFLGVSDRGILDFYNLVKDKKYCILIFLKNVEKLEKTYDIRKSGFGMMASWISVEDIEKIKTL</sequence>
<reference evidence="1 2" key="1">
    <citation type="journal article" date="2016" name="Nat. Commun.">
        <title>Thousands of microbial genomes shed light on interconnected biogeochemical processes in an aquifer system.</title>
        <authorList>
            <person name="Anantharaman K."/>
            <person name="Brown C.T."/>
            <person name="Hug L.A."/>
            <person name="Sharon I."/>
            <person name="Castelle C.J."/>
            <person name="Probst A.J."/>
            <person name="Thomas B.C."/>
            <person name="Singh A."/>
            <person name="Wilkins M.J."/>
            <person name="Karaoz U."/>
            <person name="Brodie E.L."/>
            <person name="Williams K.H."/>
            <person name="Hubbard S.S."/>
            <person name="Banfield J.F."/>
        </authorList>
    </citation>
    <scope>NUCLEOTIDE SEQUENCE [LARGE SCALE GENOMIC DNA]</scope>
</reference>
<gene>
    <name evidence="1" type="ORF">A2Z67_06500</name>
</gene>
<dbReference type="EMBL" id="MGFQ01000033">
    <property type="protein sequence ID" value="OGM08951.1"/>
    <property type="molecule type" value="Genomic_DNA"/>
</dbReference>
<dbReference type="AlphaFoldDB" id="A0A1F7X1V1"/>
<organism evidence="1 2">
    <name type="scientific">Candidatus Woesebacteria bacterium RBG_13_36_22</name>
    <dbReference type="NCBI Taxonomy" id="1802478"/>
    <lineage>
        <taxon>Bacteria</taxon>
        <taxon>Candidatus Woeseibacteriota</taxon>
    </lineage>
</organism>
<dbReference type="InterPro" id="IPR015947">
    <property type="entry name" value="PUA-like_sf"/>
</dbReference>
<comment type="caution">
    <text evidence="1">The sequence shown here is derived from an EMBL/GenBank/DDBJ whole genome shotgun (WGS) entry which is preliminary data.</text>
</comment>